<dbReference type="RefSeq" id="WP_282356290.1">
    <property type="nucleotide sequence ID" value="NZ_JASBQV010000012.1"/>
</dbReference>
<name>A0ABT6R2T1_9BACL</name>
<sequence>MELDSMLVGEGTAFIFISEDKGKVRFHCHEDDEEYADVDMDQLLEESWQDGMALYSKNIREFLLELNHYPLYVHSMSGSSKINIAHDADSSKRFDRGNIYHRLTITSKEAFLHYCPKAYQDAYNNESVLFSSEKTIKIDEAKNDFYFKKFRLNFSDDERNCFFLWVNHDGNGFDFVANFSDHPYQHETIKIADVE</sequence>
<evidence type="ECO:0000313" key="2">
    <source>
        <dbReference type="Proteomes" id="UP001243286"/>
    </source>
</evidence>
<keyword evidence="2" id="KW-1185">Reference proteome</keyword>
<dbReference type="EMBL" id="JASBQV010000012">
    <property type="protein sequence ID" value="MDI3235107.1"/>
    <property type="molecule type" value="Genomic_DNA"/>
</dbReference>
<reference evidence="1 2" key="1">
    <citation type="submission" date="2023-04" db="EMBL/GenBank/DDBJ databases">
        <title>Antarctic isolates genomes.</title>
        <authorList>
            <person name="Dimov S.G."/>
        </authorList>
    </citation>
    <scope>NUCLEOTIDE SEQUENCE [LARGE SCALE GENOMIC DNA]</scope>
    <source>
        <strain evidence="1 2">AL19</strain>
    </source>
</reference>
<evidence type="ECO:0000313" key="1">
    <source>
        <dbReference type="EMBL" id="MDI3235107.1"/>
    </source>
</evidence>
<proteinExistence type="predicted"/>
<organism evidence="1 2">
    <name type="scientific">Exiguobacterium antarcticum</name>
    <dbReference type="NCBI Taxonomy" id="132920"/>
    <lineage>
        <taxon>Bacteria</taxon>
        <taxon>Bacillati</taxon>
        <taxon>Bacillota</taxon>
        <taxon>Bacilli</taxon>
        <taxon>Bacillales</taxon>
        <taxon>Bacillales Family XII. Incertae Sedis</taxon>
        <taxon>Exiguobacterium</taxon>
    </lineage>
</organism>
<dbReference type="Proteomes" id="UP001243286">
    <property type="component" value="Unassembled WGS sequence"/>
</dbReference>
<gene>
    <name evidence="1" type="ORF">QK289_08830</name>
</gene>
<accession>A0ABT6R2T1</accession>
<comment type="caution">
    <text evidence="1">The sequence shown here is derived from an EMBL/GenBank/DDBJ whole genome shotgun (WGS) entry which is preliminary data.</text>
</comment>
<protein>
    <submittedName>
        <fullName evidence="1">Uncharacterized protein</fullName>
    </submittedName>
</protein>